<dbReference type="InterPro" id="IPR002893">
    <property type="entry name" value="Znf_MYND"/>
</dbReference>
<evidence type="ECO:0000313" key="8">
    <source>
        <dbReference type="Proteomes" id="UP001174997"/>
    </source>
</evidence>
<evidence type="ECO:0000256" key="2">
    <source>
        <dbReference type="ARBA" id="ARBA00022771"/>
    </source>
</evidence>
<evidence type="ECO:0000256" key="1">
    <source>
        <dbReference type="ARBA" id="ARBA00022723"/>
    </source>
</evidence>
<keyword evidence="8" id="KW-1185">Reference proteome</keyword>
<comment type="caution">
    <text evidence="7">The sequence shown here is derived from an EMBL/GenBank/DDBJ whole genome shotgun (WGS) entry which is preliminary data.</text>
</comment>
<name>A0AA39ZN83_9PEZI</name>
<dbReference type="EMBL" id="JAULSY010000002">
    <property type="protein sequence ID" value="KAK0674319.1"/>
    <property type="molecule type" value="Genomic_DNA"/>
</dbReference>
<dbReference type="Gene3D" id="6.10.140.2220">
    <property type="match status" value="1"/>
</dbReference>
<protein>
    <recommendedName>
        <fullName evidence="6">MYND-type domain-containing protein</fullName>
    </recommendedName>
</protein>
<feature type="region of interest" description="Disordered" evidence="5">
    <location>
        <begin position="124"/>
        <end position="146"/>
    </location>
</feature>
<evidence type="ECO:0000256" key="5">
    <source>
        <dbReference type="SAM" id="MobiDB-lite"/>
    </source>
</evidence>
<organism evidence="7 8">
    <name type="scientific">Cercophora samala</name>
    <dbReference type="NCBI Taxonomy" id="330535"/>
    <lineage>
        <taxon>Eukaryota</taxon>
        <taxon>Fungi</taxon>
        <taxon>Dikarya</taxon>
        <taxon>Ascomycota</taxon>
        <taxon>Pezizomycotina</taxon>
        <taxon>Sordariomycetes</taxon>
        <taxon>Sordariomycetidae</taxon>
        <taxon>Sordariales</taxon>
        <taxon>Lasiosphaeriaceae</taxon>
        <taxon>Cercophora</taxon>
    </lineage>
</organism>
<feature type="domain" description="MYND-type" evidence="6">
    <location>
        <begin position="8"/>
        <end position="48"/>
    </location>
</feature>
<feature type="region of interest" description="Disordered" evidence="5">
    <location>
        <begin position="237"/>
        <end position="265"/>
    </location>
</feature>
<dbReference type="PROSITE" id="PS50865">
    <property type="entry name" value="ZF_MYND_2"/>
    <property type="match status" value="1"/>
</dbReference>
<dbReference type="PROSITE" id="PS01360">
    <property type="entry name" value="ZF_MYND_1"/>
    <property type="match status" value="1"/>
</dbReference>
<gene>
    <name evidence="7" type="ORF">QBC41DRAFT_297984</name>
</gene>
<keyword evidence="2 4" id="KW-0863">Zinc-finger</keyword>
<dbReference type="Pfam" id="PF01753">
    <property type="entry name" value="zf-MYND"/>
    <property type="match status" value="1"/>
</dbReference>
<dbReference type="SUPFAM" id="SSF144232">
    <property type="entry name" value="HIT/MYND zinc finger-like"/>
    <property type="match status" value="1"/>
</dbReference>
<evidence type="ECO:0000256" key="4">
    <source>
        <dbReference type="PROSITE-ProRule" id="PRU00134"/>
    </source>
</evidence>
<dbReference type="Proteomes" id="UP001174997">
    <property type="component" value="Unassembled WGS sequence"/>
</dbReference>
<accession>A0AA39ZN83</accession>
<evidence type="ECO:0000256" key="3">
    <source>
        <dbReference type="ARBA" id="ARBA00022833"/>
    </source>
</evidence>
<keyword evidence="1" id="KW-0479">Metal-binding</keyword>
<dbReference type="GO" id="GO:0008270">
    <property type="term" value="F:zinc ion binding"/>
    <property type="evidence" value="ECO:0007669"/>
    <property type="project" value="UniProtKB-KW"/>
</dbReference>
<dbReference type="AlphaFoldDB" id="A0AA39ZN83"/>
<evidence type="ECO:0000259" key="6">
    <source>
        <dbReference type="PROSITE" id="PS50865"/>
    </source>
</evidence>
<keyword evidence="3" id="KW-0862">Zinc</keyword>
<sequence length="318" mass="36439">MSSSTPYCNTCQRSPPEVILLPCNNCSQTTYCSRLCEDADLATHQPTCDQTPSPLSPPYHHQDLFPIPEEPPDICPPLPLPLRIRNPHTRLLTNKYLHNLPQQDVFTILIDTHRLHLHEQTKYGPENHHHQQPTPSPQEEEQEENNNNNTTTLTHFIHLATHLTKPNPLLPPWWSPTSLTTLLDLASGDFTPRNNNNNNNNNNNTFLSSLSPETKEWLNLTKRPTISKHDIQAHYHSDSYRQHKSKQGNNTNQSPKRTRQTTPQGSNFVLQLRYLAQVIHGCPTTGGISFRPTVALLAEIEKTTGRVEDRRFWEYLRS</sequence>
<feature type="compositionally biased region" description="Polar residues" evidence="5">
    <location>
        <begin position="247"/>
        <end position="265"/>
    </location>
</feature>
<proteinExistence type="predicted"/>
<evidence type="ECO:0000313" key="7">
    <source>
        <dbReference type="EMBL" id="KAK0674319.1"/>
    </source>
</evidence>
<reference evidence="7" key="1">
    <citation type="submission" date="2023-06" db="EMBL/GenBank/DDBJ databases">
        <title>Genome-scale phylogeny and comparative genomics of the fungal order Sordariales.</title>
        <authorList>
            <consortium name="Lawrence Berkeley National Laboratory"/>
            <person name="Hensen N."/>
            <person name="Bonometti L."/>
            <person name="Westerberg I."/>
            <person name="Brannstrom I.O."/>
            <person name="Guillou S."/>
            <person name="Cros-Aarteil S."/>
            <person name="Calhoun S."/>
            <person name="Haridas S."/>
            <person name="Kuo A."/>
            <person name="Mondo S."/>
            <person name="Pangilinan J."/>
            <person name="Riley R."/>
            <person name="Labutti K."/>
            <person name="Andreopoulos B."/>
            <person name="Lipzen A."/>
            <person name="Chen C."/>
            <person name="Yanf M."/>
            <person name="Daum C."/>
            <person name="Ng V."/>
            <person name="Clum A."/>
            <person name="Steindorff A."/>
            <person name="Ohm R."/>
            <person name="Martin F."/>
            <person name="Silar P."/>
            <person name="Natvig D."/>
            <person name="Lalanne C."/>
            <person name="Gautier V."/>
            <person name="Ament-Velasquez S.L."/>
            <person name="Kruys A."/>
            <person name="Hutchinson M.I."/>
            <person name="Powell A.J."/>
            <person name="Barry K."/>
            <person name="Miller A.N."/>
            <person name="Grigoriev I.V."/>
            <person name="Debuchy R."/>
            <person name="Gladieux P."/>
            <person name="Thoren M.H."/>
            <person name="Johannesson H."/>
        </authorList>
    </citation>
    <scope>NUCLEOTIDE SEQUENCE</scope>
    <source>
        <strain evidence="7">CBS 307.81</strain>
    </source>
</reference>